<protein>
    <recommendedName>
        <fullName evidence="10">RagB/SusD family nutrient uptake outer membrane protein</fullName>
    </recommendedName>
</protein>
<evidence type="ECO:0000259" key="6">
    <source>
        <dbReference type="Pfam" id="PF07980"/>
    </source>
</evidence>
<dbReference type="GO" id="GO:0009279">
    <property type="term" value="C:cell outer membrane"/>
    <property type="evidence" value="ECO:0007669"/>
    <property type="project" value="UniProtKB-SubCell"/>
</dbReference>
<dbReference type="InterPro" id="IPR012944">
    <property type="entry name" value="SusD_RagB_dom"/>
</dbReference>
<evidence type="ECO:0000256" key="5">
    <source>
        <dbReference type="ARBA" id="ARBA00023237"/>
    </source>
</evidence>
<accession>A0A840CP97</accession>
<gene>
    <name evidence="8" type="ORF">GGR21_001253</name>
</gene>
<name>A0A840CP97_9BACT</name>
<evidence type="ECO:0000313" key="8">
    <source>
        <dbReference type="EMBL" id="MBB4035364.1"/>
    </source>
</evidence>
<keyword evidence="4" id="KW-0472">Membrane</keyword>
<feature type="domain" description="RagB/SusD" evidence="6">
    <location>
        <begin position="356"/>
        <end position="578"/>
    </location>
</feature>
<evidence type="ECO:0000256" key="4">
    <source>
        <dbReference type="ARBA" id="ARBA00023136"/>
    </source>
</evidence>
<evidence type="ECO:0000256" key="2">
    <source>
        <dbReference type="ARBA" id="ARBA00006275"/>
    </source>
</evidence>
<dbReference type="Gene3D" id="1.25.40.390">
    <property type="match status" value="1"/>
</dbReference>
<evidence type="ECO:0000256" key="3">
    <source>
        <dbReference type="ARBA" id="ARBA00022729"/>
    </source>
</evidence>
<dbReference type="EMBL" id="JACIEP010000003">
    <property type="protein sequence ID" value="MBB4035364.1"/>
    <property type="molecule type" value="Genomic_DNA"/>
</dbReference>
<organism evidence="8 9">
    <name type="scientific">Dysgonomonas hofstadii</name>
    <dbReference type="NCBI Taxonomy" id="637886"/>
    <lineage>
        <taxon>Bacteria</taxon>
        <taxon>Pseudomonadati</taxon>
        <taxon>Bacteroidota</taxon>
        <taxon>Bacteroidia</taxon>
        <taxon>Bacteroidales</taxon>
        <taxon>Dysgonomonadaceae</taxon>
        <taxon>Dysgonomonas</taxon>
    </lineage>
</organism>
<keyword evidence="5" id="KW-0998">Cell outer membrane</keyword>
<keyword evidence="9" id="KW-1185">Reference proteome</keyword>
<dbReference type="Pfam" id="PF07980">
    <property type="entry name" value="SusD_RagB"/>
    <property type="match status" value="1"/>
</dbReference>
<evidence type="ECO:0000256" key="1">
    <source>
        <dbReference type="ARBA" id="ARBA00004442"/>
    </source>
</evidence>
<evidence type="ECO:0008006" key="10">
    <source>
        <dbReference type="Google" id="ProtNLM"/>
    </source>
</evidence>
<feature type="domain" description="SusD-like N-terminal" evidence="7">
    <location>
        <begin position="88"/>
        <end position="226"/>
    </location>
</feature>
<proteinExistence type="inferred from homology"/>
<comment type="caution">
    <text evidence="8">The sequence shown here is derived from an EMBL/GenBank/DDBJ whole genome shotgun (WGS) entry which is preliminary data.</text>
</comment>
<dbReference type="Pfam" id="PF14322">
    <property type="entry name" value="SusD-like_3"/>
    <property type="match status" value="1"/>
</dbReference>
<dbReference type="InterPro" id="IPR011990">
    <property type="entry name" value="TPR-like_helical_dom_sf"/>
</dbReference>
<dbReference type="SUPFAM" id="SSF48452">
    <property type="entry name" value="TPR-like"/>
    <property type="match status" value="1"/>
</dbReference>
<comment type="subcellular location">
    <subcellularLocation>
        <location evidence="1">Cell outer membrane</location>
    </subcellularLocation>
</comment>
<comment type="similarity">
    <text evidence="2">Belongs to the SusD family.</text>
</comment>
<evidence type="ECO:0000259" key="7">
    <source>
        <dbReference type="Pfam" id="PF14322"/>
    </source>
</evidence>
<sequence>MTRYYRYIIIALFGVMFVNCEGFLDTESYTDKNTGNFPTTTDDATQMVSGVYSCFYPPQDGVTSTYWLNALLSSDDCFGGAPYTDRGYQAINHLLCTNLNQYQSYWKKSYKGISRANMALANLDKLENEALRNQLLGEVHILRAYFYFELVQLFENIPLMTTVPETIDEITNYPLQASPDEIYGIIAYDLKNAIELMPSNKWDATVTGTGHLTRWAAEGMLARVFLFYTGFYNKENLPLMGDDYTITGSISKDDVVKVLEDCIDNSGHDLVEDFRSLWSYTNRATRKDFYLAKDAPEWVEDGKNKEQVMHIPFKTMSKWFTYESVYNSYRLTLGTRSDFSAGYLVNMFPMGHGWGAGPVNTKLYEEWKATEPNDMRRDASIIDLTTFDAFQFGTGNMMEETGYWQLKQCPISAVQEKNSDGSIKSCYVTMETSGEYDYGAIGSSEWFWAHGVDLTLIRFADVLLMHSELTNTPDGINRVRSRAGLSTVAYSDQTLRNERRWELAFEGLRWGDVRRWGIAEETLANQIGVSIYNRKQATTMKAQGVGFVERYKLTRGFRPLPFDEIELSNGVLKQNPGWDNSTIYNGWVD</sequence>
<evidence type="ECO:0000313" key="9">
    <source>
        <dbReference type="Proteomes" id="UP000555103"/>
    </source>
</evidence>
<keyword evidence="3" id="KW-0732">Signal</keyword>
<dbReference type="AlphaFoldDB" id="A0A840CP97"/>
<reference evidence="8 9" key="1">
    <citation type="submission" date="2020-08" db="EMBL/GenBank/DDBJ databases">
        <title>Genomic Encyclopedia of Type Strains, Phase IV (KMG-IV): sequencing the most valuable type-strain genomes for metagenomic binning, comparative biology and taxonomic classification.</title>
        <authorList>
            <person name="Goeker M."/>
        </authorList>
    </citation>
    <scope>NUCLEOTIDE SEQUENCE [LARGE SCALE GENOMIC DNA]</scope>
    <source>
        <strain evidence="8 9">DSM 104969</strain>
    </source>
</reference>
<dbReference type="Proteomes" id="UP000555103">
    <property type="component" value="Unassembled WGS sequence"/>
</dbReference>
<dbReference type="InterPro" id="IPR033985">
    <property type="entry name" value="SusD-like_N"/>
</dbReference>